<dbReference type="RefSeq" id="WP_145101297.1">
    <property type="nucleotide sequence ID" value="NZ_CP036348.1"/>
</dbReference>
<feature type="domain" description="Peptidase C39" evidence="2">
    <location>
        <begin position="138"/>
        <end position="284"/>
    </location>
</feature>
<keyword evidence="1" id="KW-0472">Membrane</keyword>
<accession>A0A518JZV5</accession>
<dbReference type="GO" id="GO:0005524">
    <property type="term" value="F:ATP binding"/>
    <property type="evidence" value="ECO:0007669"/>
    <property type="project" value="InterPro"/>
</dbReference>
<dbReference type="PROSITE" id="PS50990">
    <property type="entry name" value="PEPTIDASE_C39"/>
    <property type="match status" value="1"/>
</dbReference>
<gene>
    <name evidence="3" type="ORF">Poly24_48110</name>
</gene>
<sequence length="300" mass="32378">MQDLAAALATMTLVSLAISLLSYHTTRNSPAAHWLFGGLLLSALLFERLLADRLFWAQLLPDSSATIVWSNATPLLLAAAFGVAMRICDLPQTGHRITAGLTAILAVAAMVAPVVRPYARPVETAQTQPLWSDGVCLQTQDSTCGPAAAATLLRCHHVWATEAIMNPLCLTGRDGTSSLGVYRGIYNVANTTGFQPRAICGTYDEFVQSGQFPAIVMVRYPEQRRDWKSKLLSTIGRRKGEGHVIVVFGPNAEGQLDVGDPAVGRSSWDVETLKNLWDGEAIYLQGAQRYAANVPSQPAM</sequence>
<evidence type="ECO:0000256" key="1">
    <source>
        <dbReference type="SAM" id="Phobius"/>
    </source>
</evidence>
<dbReference type="InterPro" id="IPR005074">
    <property type="entry name" value="Peptidase_C39"/>
</dbReference>
<organism evidence="3 4">
    <name type="scientific">Rosistilla carotiformis</name>
    <dbReference type="NCBI Taxonomy" id="2528017"/>
    <lineage>
        <taxon>Bacteria</taxon>
        <taxon>Pseudomonadati</taxon>
        <taxon>Planctomycetota</taxon>
        <taxon>Planctomycetia</taxon>
        <taxon>Pirellulales</taxon>
        <taxon>Pirellulaceae</taxon>
        <taxon>Rosistilla</taxon>
    </lineage>
</organism>
<feature type="transmembrane region" description="Helical" evidence="1">
    <location>
        <begin position="63"/>
        <end position="85"/>
    </location>
</feature>
<dbReference type="OrthoDB" id="244916at2"/>
<dbReference type="Gene3D" id="3.90.70.10">
    <property type="entry name" value="Cysteine proteinases"/>
    <property type="match status" value="1"/>
</dbReference>
<dbReference type="AlphaFoldDB" id="A0A518JZV5"/>
<evidence type="ECO:0000259" key="2">
    <source>
        <dbReference type="PROSITE" id="PS50990"/>
    </source>
</evidence>
<keyword evidence="4" id="KW-1185">Reference proteome</keyword>
<dbReference type="GO" id="GO:0006508">
    <property type="term" value="P:proteolysis"/>
    <property type="evidence" value="ECO:0007669"/>
    <property type="project" value="InterPro"/>
</dbReference>
<evidence type="ECO:0000313" key="4">
    <source>
        <dbReference type="Proteomes" id="UP000315082"/>
    </source>
</evidence>
<dbReference type="Pfam" id="PF03412">
    <property type="entry name" value="Peptidase_C39"/>
    <property type="match status" value="1"/>
</dbReference>
<dbReference type="KEGG" id="rcf:Poly24_48110"/>
<dbReference type="GO" id="GO:0008233">
    <property type="term" value="F:peptidase activity"/>
    <property type="evidence" value="ECO:0007669"/>
    <property type="project" value="InterPro"/>
</dbReference>
<dbReference type="EMBL" id="CP036348">
    <property type="protein sequence ID" value="QDV71078.1"/>
    <property type="molecule type" value="Genomic_DNA"/>
</dbReference>
<dbReference type="Proteomes" id="UP000315082">
    <property type="component" value="Chromosome"/>
</dbReference>
<dbReference type="GO" id="GO:0016020">
    <property type="term" value="C:membrane"/>
    <property type="evidence" value="ECO:0007669"/>
    <property type="project" value="InterPro"/>
</dbReference>
<proteinExistence type="predicted"/>
<reference evidence="3 4" key="1">
    <citation type="submission" date="2019-02" db="EMBL/GenBank/DDBJ databases">
        <title>Deep-cultivation of Planctomycetes and their phenomic and genomic characterization uncovers novel biology.</title>
        <authorList>
            <person name="Wiegand S."/>
            <person name="Jogler M."/>
            <person name="Boedeker C."/>
            <person name="Pinto D."/>
            <person name="Vollmers J."/>
            <person name="Rivas-Marin E."/>
            <person name="Kohn T."/>
            <person name="Peeters S.H."/>
            <person name="Heuer A."/>
            <person name="Rast P."/>
            <person name="Oberbeckmann S."/>
            <person name="Bunk B."/>
            <person name="Jeske O."/>
            <person name="Meyerdierks A."/>
            <person name="Storesund J.E."/>
            <person name="Kallscheuer N."/>
            <person name="Luecker S."/>
            <person name="Lage O.M."/>
            <person name="Pohl T."/>
            <person name="Merkel B.J."/>
            <person name="Hornburger P."/>
            <person name="Mueller R.-W."/>
            <person name="Bruemmer F."/>
            <person name="Labrenz M."/>
            <person name="Spormann A.M."/>
            <person name="Op den Camp H."/>
            <person name="Overmann J."/>
            <person name="Amann R."/>
            <person name="Jetten M.S.M."/>
            <person name="Mascher T."/>
            <person name="Medema M.H."/>
            <person name="Devos D.P."/>
            <person name="Kaster A.-K."/>
            <person name="Ovreas L."/>
            <person name="Rohde M."/>
            <person name="Galperin M.Y."/>
            <person name="Jogler C."/>
        </authorList>
    </citation>
    <scope>NUCLEOTIDE SEQUENCE [LARGE SCALE GENOMIC DNA]</scope>
    <source>
        <strain evidence="3 4">Poly24</strain>
    </source>
</reference>
<protein>
    <submittedName>
        <fullName evidence="3">Peptidase C39 family protein</fullName>
    </submittedName>
</protein>
<keyword evidence="1" id="KW-0812">Transmembrane</keyword>
<name>A0A518JZV5_9BACT</name>
<keyword evidence="1" id="KW-1133">Transmembrane helix</keyword>
<feature type="transmembrane region" description="Helical" evidence="1">
    <location>
        <begin position="97"/>
        <end position="115"/>
    </location>
</feature>
<evidence type="ECO:0000313" key="3">
    <source>
        <dbReference type="EMBL" id="QDV71078.1"/>
    </source>
</evidence>
<feature type="transmembrane region" description="Helical" evidence="1">
    <location>
        <begin position="31"/>
        <end position="51"/>
    </location>
</feature>